<dbReference type="EMBL" id="CAJOBI010131605">
    <property type="protein sequence ID" value="CAF4727158.1"/>
    <property type="molecule type" value="Genomic_DNA"/>
</dbReference>
<gene>
    <name evidence="1" type="ORF">SMN809_LOCUS44104</name>
</gene>
<reference evidence="1" key="1">
    <citation type="submission" date="2021-02" db="EMBL/GenBank/DDBJ databases">
        <authorList>
            <person name="Nowell W R."/>
        </authorList>
    </citation>
    <scope>NUCLEOTIDE SEQUENCE</scope>
</reference>
<comment type="caution">
    <text evidence="1">The sequence shown here is derived from an EMBL/GenBank/DDBJ whole genome shotgun (WGS) entry which is preliminary data.</text>
</comment>
<evidence type="ECO:0000313" key="1">
    <source>
        <dbReference type="EMBL" id="CAF4727158.1"/>
    </source>
</evidence>
<sequence>LTNEIDNNQQDTTEYQPTYAYQVPQQSNVGSESVFLPESVVFSAKKSRSAKTDRRPNESKPISCPFYVMYLTNLAMQQRQNTADNNNHNNNENHLTHMGMSSVTRKVPMNSRTSTVYPKIQPFRRPVNSPISVNTYSTIDDEDFVSSSTPFTNSKRLSAKTSTVDNETSHMLRDVLRTSSWNHVQT</sequence>
<dbReference type="AlphaFoldDB" id="A0A8S3AQF5"/>
<proteinExistence type="predicted"/>
<protein>
    <submittedName>
        <fullName evidence="1">Uncharacterized protein</fullName>
    </submittedName>
</protein>
<feature type="non-terminal residue" evidence="1">
    <location>
        <position position="1"/>
    </location>
</feature>
<organism evidence="1 2">
    <name type="scientific">Rotaria magnacalcarata</name>
    <dbReference type="NCBI Taxonomy" id="392030"/>
    <lineage>
        <taxon>Eukaryota</taxon>
        <taxon>Metazoa</taxon>
        <taxon>Spiralia</taxon>
        <taxon>Gnathifera</taxon>
        <taxon>Rotifera</taxon>
        <taxon>Eurotatoria</taxon>
        <taxon>Bdelloidea</taxon>
        <taxon>Philodinida</taxon>
        <taxon>Philodinidae</taxon>
        <taxon>Rotaria</taxon>
    </lineage>
</organism>
<dbReference type="Proteomes" id="UP000676336">
    <property type="component" value="Unassembled WGS sequence"/>
</dbReference>
<evidence type="ECO:0000313" key="2">
    <source>
        <dbReference type="Proteomes" id="UP000676336"/>
    </source>
</evidence>
<name>A0A8S3AQF5_9BILA</name>
<accession>A0A8S3AQF5</accession>